<evidence type="ECO:0000256" key="5">
    <source>
        <dbReference type="ARBA" id="ARBA00023163"/>
    </source>
</evidence>
<dbReference type="Pfam" id="PF12833">
    <property type="entry name" value="HTH_18"/>
    <property type="match status" value="1"/>
</dbReference>
<dbReference type="GO" id="GO:0003700">
    <property type="term" value="F:DNA-binding transcription factor activity"/>
    <property type="evidence" value="ECO:0007669"/>
    <property type="project" value="InterPro"/>
</dbReference>
<dbReference type="InterPro" id="IPR037923">
    <property type="entry name" value="HTH-like"/>
</dbReference>
<proteinExistence type="predicted"/>
<dbReference type="AlphaFoldDB" id="A0A9D1JJ21"/>
<dbReference type="InterPro" id="IPR050204">
    <property type="entry name" value="AraC_XylS_family_regulators"/>
</dbReference>
<keyword evidence="5" id="KW-0804">Transcription</keyword>
<dbReference type="Pfam" id="PF02311">
    <property type="entry name" value="AraC_binding"/>
    <property type="match status" value="1"/>
</dbReference>
<comment type="caution">
    <text evidence="7">The sequence shown here is derived from an EMBL/GenBank/DDBJ whole genome shotgun (WGS) entry which is preliminary data.</text>
</comment>
<dbReference type="CDD" id="cd06986">
    <property type="entry name" value="cupin_MmsR-like_N"/>
    <property type="match status" value="1"/>
</dbReference>
<dbReference type="SUPFAM" id="SSF46689">
    <property type="entry name" value="Homeodomain-like"/>
    <property type="match status" value="2"/>
</dbReference>
<organism evidence="7 8">
    <name type="scientific">Candidatus Limivivens intestinipullorum</name>
    <dbReference type="NCBI Taxonomy" id="2840858"/>
    <lineage>
        <taxon>Bacteria</taxon>
        <taxon>Bacillati</taxon>
        <taxon>Bacillota</taxon>
        <taxon>Clostridia</taxon>
        <taxon>Lachnospirales</taxon>
        <taxon>Lachnospiraceae</taxon>
        <taxon>Lachnospiraceae incertae sedis</taxon>
        <taxon>Candidatus Limivivens</taxon>
    </lineage>
</organism>
<dbReference type="InterPro" id="IPR003313">
    <property type="entry name" value="AraC-bd"/>
</dbReference>
<dbReference type="Gene3D" id="2.60.120.280">
    <property type="entry name" value="Regulatory protein AraC"/>
    <property type="match status" value="1"/>
</dbReference>
<reference evidence="7" key="1">
    <citation type="submission" date="2020-10" db="EMBL/GenBank/DDBJ databases">
        <authorList>
            <person name="Gilroy R."/>
        </authorList>
    </citation>
    <scope>NUCLEOTIDE SEQUENCE</scope>
    <source>
        <strain evidence="7">CHK190-19873</strain>
    </source>
</reference>
<evidence type="ECO:0000256" key="2">
    <source>
        <dbReference type="ARBA" id="ARBA00023015"/>
    </source>
</evidence>
<dbReference type="Gene3D" id="1.10.10.60">
    <property type="entry name" value="Homeodomain-like"/>
    <property type="match status" value="1"/>
</dbReference>
<feature type="domain" description="HTH araC/xylS-type" evidence="6">
    <location>
        <begin position="158"/>
        <end position="256"/>
    </location>
</feature>
<evidence type="ECO:0000313" key="8">
    <source>
        <dbReference type="Proteomes" id="UP000823935"/>
    </source>
</evidence>
<dbReference type="PANTHER" id="PTHR46796">
    <property type="entry name" value="HTH-TYPE TRANSCRIPTIONAL ACTIVATOR RHAS-RELATED"/>
    <property type="match status" value="1"/>
</dbReference>
<evidence type="ECO:0000256" key="4">
    <source>
        <dbReference type="ARBA" id="ARBA00023159"/>
    </source>
</evidence>
<dbReference type="InterPro" id="IPR009057">
    <property type="entry name" value="Homeodomain-like_sf"/>
</dbReference>
<name>A0A9D1JJ21_9FIRM</name>
<evidence type="ECO:0000259" key="6">
    <source>
        <dbReference type="PROSITE" id="PS01124"/>
    </source>
</evidence>
<dbReference type="PANTHER" id="PTHR46796:SF13">
    <property type="entry name" value="HTH-TYPE TRANSCRIPTIONAL ACTIVATOR RHAS"/>
    <property type="match status" value="1"/>
</dbReference>
<accession>A0A9D1JJ21</accession>
<keyword evidence="4" id="KW-0010">Activator</keyword>
<evidence type="ECO:0000256" key="1">
    <source>
        <dbReference type="ARBA" id="ARBA00022490"/>
    </source>
</evidence>
<dbReference type="SUPFAM" id="SSF51215">
    <property type="entry name" value="Regulatory protein AraC"/>
    <property type="match status" value="1"/>
</dbReference>
<reference evidence="7" key="2">
    <citation type="journal article" date="2021" name="PeerJ">
        <title>Extensive microbial diversity within the chicken gut microbiome revealed by metagenomics and culture.</title>
        <authorList>
            <person name="Gilroy R."/>
            <person name="Ravi A."/>
            <person name="Getino M."/>
            <person name="Pursley I."/>
            <person name="Horton D.L."/>
            <person name="Alikhan N.F."/>
            <person name="Baker D."/>
            <person name="Gharbi K."/>
            <person name="Hall N."/>
            <person name="Watson M."/>
            <person name="Adriaenssens E.M."/>
            <person name="Foster-Nyarko E."/>
            <person name="Jarju S."/>
            <person name="Secka A."/>
            <person name="Antonio M."/>
            <person name="Oren A."/>
            <person name="Chaudhuri R.R."/>
            <person name="La Ragione R."/>
            <person name="Hildebrand F."/>
            <person name="Pallen M.J."/>
        </authorList>
    </citation>
    <scope>NUCLEOTIDE SEQUENCE</scope>
    <source>
        <strain evidence="7">CHK190-19873</strain>
    </source>
</reference>
<dbReference type="PROSITE" id="PS01124">
    <property type="entry name" value="HTH_ARAC_FAMILY_2"/>
    <property type="match status" value="1"/>
</dbReference>
<gene>
    <name evidence="7" type="ORF">IAB44_04100</name>
</gene>
<dbReference type="InterPro" id="IPR020449">
    <property type="entry name" value="Tscrpt_reg_AraC-type_HTH"/>
</dbReference>
<dbReference type="GO" id="GO:0043565">
    <property type="term" value="F:sequence-specific DNA binding"/>
    <property type="evidence" value="ECO:0007669"/>
    <property type="project" value="InterPro"/>
</dbReference>
<dbReference type="EMBL" id="DVIQ01000022">
    <property type="protein sequence ID" value="HIS30721.1"/>
    <property type="molecule type" value="Genomic_DNA"/>
</dbReference>
<evidence type="ECO:0000313" key="7">
    <source>
        <dbReference type="EMBL" id="HIS30721.1"/>
    </source>
</evidence>
<keyword evidence="2" id="KW-0805">Transcription regulation</keyword>
<sequence>MYYCGSESCTPGHAFGPAVRPHYLIHFIRQGKGIYQRSDQVYHLSRGDAFLILPGETTKYMADRQDPWAYTWIAFDGSLAEALLNCCGLLSGNPVYRSPDENARIRLLTLTDQFQQCFRDETKNVLELTGNFYLLFSCLSPCRPEREIAHSRQQQYFRQAVSYLQDNFSYPVRIQQLARQIGVSRSYLYKIFLACSGKSVQQYLQDLRLKEACRLLADTRRDVTDIAYSCGFPDSPAFCRIFRRVYGEAPLRFRQRMTRKDLT</sequence>
<evidence type="ECO:0000256" key="3">
    <source>
        <dbReference type="ARBA" id="ARBA00023125"/>
    </source>
</evidence>
<protein>
    <submittedName>
        <fullName evidence="7">AraC family transcriptional regulator</fullName>
    </submittedName>
</protein>
<dbReference type="PROSITE" id="PS00041">
    <property type="entry name" value="HTH_ARAC_FAMILY_1"/>
    <property type="match status" value="1"/>
</dbReference>
<dbReference type="Proteomes" id="UP000823935">
    <property type="component" value="Unassembled WGS sequence"/>
</dbReference>
<dbReference type="InterPro" id="IPR018060">
    <property type="entry name" value="HTH_AraC"/>
</dbReference>
<dbReference type="PRINTS" id="PR00032">
    <property type="entry name" value="HTHARAC"/>
</dbReference>
<dbReference type="SMART" id="SM00342">
    <property type="entry name" value="HTH_ARAC"/>
    <property type="match status" value="1"/>
</dbReference>
<keyword evidence="1" id="KW-0963">Cytoplasm</keyword>
<keyword evidence="3" id="KW-0238">DNA-binding</keyword>
<dbReference type="InterPro" id="IPR018062">
    <property type="entry name" value="HTH_AraC-typ_CS"/>
</dbReference>